<protein>
    <recommendedName>
        <fullName evidence="4">Retrotransposon gag domain-containing protein</fullName>
    </recommendedName>
</protein>
<organism evidence="2 3">
    <name type="scientific">Phytophthora fragariae</name>
    <dbReference type="NCBI Taxonomy" id="53985"/>
    <lineage>
        <taxon>Eukaryota</taxon>
        <taxon>Sar</taxon>
        <taxon>Stramenopiles</taxon>
        <taxon>Oomycota</taxon>
        <taxon>Peronosporomycetes</taxon>
        <taxon>Peronosporales</taxon>
        <taxon>Peronosporaceae</taxon>
        <taxon>Phytophthora</taxon>
    </lineage>
</organism>
<feature type="region of interest" description="Disordered" evidence="1">
    <location>
        <begin position="90"/>
        <end position="215"/>
    </location>
</feature>
<feature type="region of interest" description="Disordered" evidence="1">
    <location>
        <begin position="1"/>
        <end position="57"/>
    </location>
</feature>
<evidence type="ECO:0000256" key="1">
    <source>
        <dbReference type="SAM" id="MobiDB-lite"/>
    </source>
</evidence>
<comment type="caution">
    <text evidence="2">The sequence shown here is derived from an EMBL/GenBank/DDBJ whole genome shotgun (WGS) entry which is preliminary data.</text>
</comment>
<feature type="compositionally biased region" description="Low complexity" evidence="1">
    <location>
        <begin position="39"/>
        <end position="57"/>
    </location>
</feature>
<reference evidence="2 3" key="1">
    <citation type="submission" date="2018-09" db="EMBL/GenBank/DDBJ databases">
        <title>Genomic investigation of the strawberry pathogen Phytophthora fragariae indicates pathogenicity is determined by transcriptional variation in three key races.</title>
        <authorList>
            <person name="Adams T.M."/>
            <person name="Armitage A.D."/>
            <person name="Sobczyk M.K."/>
            <person name="Bates H.J."/>
            <person name="Dunwell J.M."/>
            <person name="Nellist C.F."/>
            <person name="Harrison R.J."/>
        </authorList>
    </citation>
    <scope>NUCLEOTIDE SEQUENCE [LARGE SCALE GENOMIC DNA]</scope>
    <source>
        <strain evidence="2 3">NOV-77</strain>
    </source>
</reference>
<feature type="compositionally biased region" description="Basic residues" evidence="1">
    <location>
        <begin position="179"/>
        <end position="189"/>
    </location>
</feature>
<accession>A0A6G0QYB2</accession>
<feature type="compositionally biased region" description="Basic and acidic residues" evidence="1">
    <location>
        <begin position="151"/>
        <end position="160"/>
    </location>
</feature>
<evidence type="ECO:0008006" key="4">
    <source>
        <dbReference type="Google" id="ProtNLM"/>
    </source>
</evidence>
<evidence type="ECO:0000313" key="2">
    <source>
        <dbReference type="EMBL" id="KAE9308904.1"/>
    </source>
</evidence>
<feature type="region of interest" description="Disordered" evidence="1">
    <location>
        <begin position="467"/>
        <end position="549"/>
    </location>
</feature>
<dbReference type="Proteomes" id="UP000486351">
    <property type="component" value="Unassembled WGS sequence"/>
</dbReference>
<feature type="compositionally biased region" description="Polar residues" evidence="1">
    <location>
        <begin position="576"/>
        <end position="586"/>
    </location>
</feature>
<dbReference type="AlphaFoldDB" id="A0A6G0QYB2"/>
<proteinExistence type="predicted"/>
<evidence type="ECO:0000313" key="3">
    <source>
        <dbReference type="Proteomes" id="UP000486351"/>
    </source>
</evidence>
<feature type="region of interest" description="Disordered" evidence="1">
    <location>
        <begin position="576"/>
        <end position="622"/>
    </location>
</feature>
<feature type="compositionally biased region" description="Low complexity" evidence="1">
    <location>
        <begin position="161"/>
        <end position="172"/>
    </location>
</feature>
<feature type="compositionally biased region" description="Polar residues" evidence="1">
    <location>
        <begin position="532"/>
        <end position="545"/>
    </location>
</feature>
<feature type="compositionally biased region" description="Basic residues" evidence="1">
    <location>
        <begin position="197"/>
        <end position="207"/>
    </location>
</feature>
<dbReference type="EMBL" id="QXFY01001813">
    <property type="protein sequence ID" value="KAE9308904.1"/>
    <property type="molecule type" value="Genomic_DNA"/>
</dbReference>
<sequence>MARTRTRPAPARIVTRSQSTRRTADGTQATGGTSGGNAGAPDQDGAAPAATTTTGSAATADATALVTVIQQLTATMGRLEQRIEGLEASHTAVQAESESTPGVAGPATTTVTPTTTAARPATRPATRLTAATAPTTATARGARPRAPRRATPPDDGHDSGSDSYSDSSSNYSSDDHEQRGRRRRRRRPLRTNTAVGHGHRQGRRRKNAKDLELMPFKPSPTGVRVETWIAKVDLAVEGARISGRGEWTDEELYYIVGNNLQDDAAKFWVQMNKELTGTERTWSRLKAAMVRRYGERPDLATAEWRVMQRKMYPGETIADFASGLRDAAGQNRVREETLLGQFYRCLEKTTRQLVKLPPIPETLEEAVDKATKIDDPTYNVAQGMRNIGQAWAVSTNPGVVRTDGTTGLMTVVPGIEGDAGMPAATPTAEGGPEMEGFAYFTNPQGVFNKITGFWAVPRHQAWNGRYWAPTKKERAKPTATQEQRPAERRHFGKSDRKAKVMLAVPSNGSSSSEESDASPTPPKAKKRRAVIRQTQAVTSSTSTETGYRAGQQMTPPLRCFACGAVGILLASVQTQPPRLATTSTWHSGRRYRRRRKTRNGRGRGSTAPGATTDFPATSDGRP</sequence>
<feature type="compositionally biased region" description="Basic and acidic residues" evidence="1">
    <location>
        <begin position="484"/>
        <end position="498"/>
    </location>
</feature>
<name>A0A6G0QYB2_9STRA</name>
<gene>
    <name evidence="2" type="ORF">PF008_g20845</name>
</gene>
<feature type="compositionally biased region" description="Basic residues" evidence="1">
    <location>
        <begin position="587"/>
        <end position="601"/>
    </location>
</feature>
<feature type="compositionally biased region" description="Low complexity" evidence="1">
    <location>
        <begin position="100"/>
        <end position="141"/>
    </location>
</feature>